<keyword evidence="2" id="KW-0540">Nuclease</keyword>
<feature type="domain" description="Exonuclease" evidence="1">
    <location>
        <begin position="3"/>
        <end position="167"/>
    </location>
</feature>
<evidence type="ECO:0000313" key="3">
    <source>
        <dbReference type="Proteomes" id="UP000789833"/>
    </source>
</evidence>
<dbReference type="Pfam" id="PF00929">
    <property type="entry name" value="RNase_T"/>
    <property type="match status" value="1"/>
</dbReference>
<dbReference type="CDD" id="cd06130">
    <property type="entry name" value="DNA_pol_III_epsilon_like"/>
    <property type="match status" value="1"/>
</dbReference>
<dbReference type="InterPro" id="IPR012337">
    <property type="entry name" value="RNaseH-like_sf"/>
</dbReference>
<dbReference type="RefSeq" id="WP_230500285.1">
    <property type="nucleotide sequence ID" value="NZ_CAKJTJ010000004.1"/>
</dbReference>
<proteinExistence type="predicted"/>
<dbReference type="EC" id="3.1.-.-" evidence="2"/>
<evidence type="ECO:0000313" key="2">
    <source>
        <dbReference type="EMBL" id="CAG9620352.1"/>
    </source>
</evidence>
<gene>
    <name evidence="2" type="primary">dinG_1</name>
    <name evidence="2" type="ORF">BACCIP111883_01120</name>
</gene>
<dbReference type="InterPro" id="IPR036397">
    <property type="entry name" value="RNaseH_sf"/>
</dbReference>
<keyword evidence="3" id="KW-1185">Reference proteome</keyword>
<accession>A0ABM8YKG6</accession>
<comment type="caution">
    <text evidence="2">The sequence shown here is derived from an EMBL/GenBank/DDBJ whole genome shotgun (WGS) entry which is preliminary data.</text>
</comment>
<name>A0ABM8YKG6_9BACI</name>
<dbReference type="InterPro" id="IPR013520">
    <property type="entry name" value="Ribonucl_H"/>
</dbReference>
<dbReference type="GO" id="GO:0004527">
    <property type="term" value="F:exonuclease activity"/>
    <property type="evidence" value="ECO:0007669"/>
    <property type="project" value="UniProtKB-KW"/>
</dbReference>
<organism evidence="2 3">
    <name type="scientific">Sutcliffiella rhizosphaerae</name>
    <dbReference type="NCBI Taxonomy" id="2880967"/>
    <lineage>
        <taxon>Bacteria</taxon>
        <taxon>Bacillati</taxon>
        <taxon>Bacillota</taxon>
        <taxon>Bacilli</taxon>
        <taxon>Bacillales</taxon>
        <taxon>Bacillaceae</taxon>
        <taxon>Sutcliffiella</taxon>
    </lineage>
</organism>
<dbReference type="SMART" id="SM00479">
    <property type="entry name" value="EXOIII"/>
    <property type="match status" value="1"/>
</dbReference>
<protein>
    <submittedName>
        <fullName evidence="2">3'-5' exonuclease DinG</fullName>
        <ecNumber evidence="2">3.1.-.-</ecNumber>
    </submittedName>
</protein>
<dbReference type="Proteomes" id="UP000789833">
    <property type="component" value="Unassembled WGS sequence"/>
</dbReference>
<sequence>MKNFVAFDFETANADRTSVCSIGMVFVENNRVKETVYELINPEGYFDPRNTMIHGITEEDVVNAPTFDVFYEGIKNKLENKLLVAHFLPFDGYVLRDSLERYRVTPVPKQLMCSYQLAKKLLPDLSSHTLKSMCRHFRIGLDQHHHALADARACAELVVHLTELGNIEDEETLIDKTGIRVGELTPTSFRTSKVGKKSGKKVDLRNIQTNREAEKGHVFYGKRWYSQVN</sequence>
<evidence type="ECO:0000259" key="1">
    <source>
        <dbReference type="SMART" id="SM00479"/>
    </source>
</evidence>
<dbReference type="PANTHER" id="PTHR30231">
    <property type="entry name" value="DNA POLYMERASE III SUBUNIT EPSILON"/>
    <property type="match status" value="1"/>
</dbReference>
<reference evidence="2 3" key="1">
    <citation type="submission" date="2021-10" db="EMBL/GenBank/DDBJ databases">
        <authorList>
            <person name="Criscuolo A."/>
        </authorList>
    </citation>
    <scope>NUCLEOTIDE SEQUENCE [LARGE SCALE GENOMIC DNA]</scope>
    <source>
        <strain evidence="3">CIP 111883</strain>
    </source>
</reference>
<dbReference type="EMBL" id="CAKJTJ010000004">
    <property type="protein sequence ID" value="CAG9620352.1"/>
    <property type="molecule type" value="Genomic_DNA"/>
</dbReference>
<dbReference type="Gene3D" id="3.30.420.10">
    <property type="entry name" value="Ribonuclease H-like superfamily/Ribonuclease H"/>
    <property type="match status" value="1"/>
</dbReference>
<dbReference type="SUPFAM" id="SSF53098">
    <property type="entry name" value="Ribonuclease H-like"/>
    <property type="match status" value="1"/>
</dbReference>
<keyword evidence="2" id="KW-0269">Exonuclease</keyword>
<dbReference type="PANTHER" id="PTHR30231:SF42">
    <property type="entry name" value="EXONUCLEASE"/>
    <property type="match status" value="1"/>
</dbReference>
<keyword evidence="2" id="KW-0378">Hydrolase</keyword>